<dbReference type="PROSITE" id="PS51755">
    <property type="entry name" value="OMPR_PHOB"/>
    <property type="match status" value="1"/>
</dbReference>
<reference evidence="6" key="1">
    <citation type="submission" date="2017-01" db="EMBL/GenBank/DDBJ databases">
        <authorList>
            <person name="Varghese N."/>
            <person name="Submissions S."/>
        </authorList>
    </citation>
    <scope>NUCLEOTIDE SEQUENCE [LARGE SCALE GENOMIC DNA]</scope>
    <source>
        <strain evidence="6">DSM 21054</strain>
    </source>
</reference>
<dbReference type="InterPro" id="IPR001867">
    <property type="entry name" value="OmpR/PhoB-type_DNA-bd"/>
</dbReference>
<keyword evidence="3" id="KW-0812">Transmembrane</keyword>
<dbReference type="CDD" id="cd00383">
    <property type="entry name" value="trans_reg_C"/>
    <property type="match status" value="1"/>
</dbReference>
<evidence type="ECO:0000256" key="1">
    <source>
        <dbReference type="ARBA" id="ARBA00023125"/>
    </source>
</evidence>
<dbReference type="AlphaFoldDB" id="A0A1N7QXY8"/>
<keyword evidence="3" id="KW-0472">Membrane</keyword>
<keyword evidence="6" id="KW-1185">Reference proteome</keyword>
<dbReference type="Pfam" id="PF00486">
    <property type="entry name" value="Trans_reg_C"/>
    <property type="match status" value="1"/>
</dbReference>
<dbReference type="SUPFAM" id="SSF46894">
    <property type="entry name" value="C-terminal effector domain of the bipartite response regulators"/>
    <property type="match status" value="1"/>
</dbReference>
<feature type="domain" description="OmpR/PhoB-type" evidence="4">
    <location>
        <begin position="194"/>
        <end position="291"/>
    </location>
</feature>
<sequence length="292" mass="32685">MCYRCWMIFCLAGAIVWADIAYGQDARTSYHNAAAMIVMRQIGHQLLLASGDDTSRVMPVQQVAENEYRISFESSFIFQPDSLIAIANRYLATSSLPAAYVVNVLECKSLEVVYGFAQGVNNQPPPCTGRNQQKGCYQVQVIFPQTSGSGSPAILLGAGVSLLALSGMFVWQRRRRRPSENATDVVSVTTIETALPVQLGDYTFYPTRQQLIYQQQEVILTLKEAKLLSIFVKHINELISREQLQKEGWEEEGVITGRSLDMFVSKLRKHLQQDASVKLVNVHGRGYKLEIT</sequence>
<feature type="transmembrane region" description="Helical" evidence="3">
    <location>
        <begin position="153"/>
        <end position="171"/>
    </location>
</feature>
<dbReference type="STRING" id="477680.SAMN05421788_107304"/>
<dbReference type="NCBIfam" id="TIGR01167">
    <property type="entry name" value="LPXTG_anchor"/>
    <property type="match status" value="1"/>
</dbReference>
<dbReference type="GO" id="GO:0003677">
    <property type="term" value="F:DNA binding"/>
    <property type="evidence" value="ECO:0007669"/>
    <property type="project" value="UniProtKB-UniRule"/>
</dbReference>
<keyword evidence="3" id="KW-1133">Transmembrane helix</keyword>
<evidence type="ECO:0000256" key="3">
    <source>
        <dbReference type="SAM" id="Phobius"/>
    </source>
</evidence>
<dbReference type="Proteomes" id="UP000186917">
    <property type="component" value="Unassembled WGS sequence"/>
</dbReference>
<dbReference type="InterPro" id="IPR016032">
    <property type="entry name" value="Sig_transdc_resp-reg_C-effctor"/>
</dbReference>
<keyword evidence="1 2" id="KW-0238">DNA-binding</keyword>
<name>A0A1N7QXY8_9BACT</name>
<dbReference type="GO" id="GO:0000160">
    <property type="term" value="P:phosphorelay signal transduction system"/>
    <property type="evidence" value="ECO:0007669"/>
    <property type="project" value="InterPro"/>
</dbReference>
<evidence type="ECO:0000313" key="5">
    <source>
        <dbReference type="EMBL" id="SIT27731.1"/>
    </source>
</evidence>
<dbReference type="InterPro" id="IPR036388">
    <property type="entry name" value="WH-like_DNA-bd_sf"/>
</dbReference>
<dbReference type="Gene3D" id="1.10.10.10">
    <property type="entry name" value="Winged helix-like DNA-binding domain superfamily/Winged helix DNA-binding domain"/>
    <property type="match status" value="1"/>
</dbReference>
<protein>
    <submittedName>
        <fullName evidence="5">LPXTG-motif cell wall anchor domain-containing protein</fullName>
    </submittedName>
</protein>
<dbReference type="GO" id="GO:0006355">
    <property type="term" value="P:regulation of DNA-templated transcription"/>
    <property type="evidence" value="ECO:0007669"/>
    <property type="project" value="InterPro"/>
</dbReference>
<gene>
    <name evidence="5" type="ORF">SAMN05421788_107304</name>
</gene>
<dbReference type="SMART" id="SM00862">
    <property type="entry name" value="Trans_reg_C"/>
    <property type="match status" value="1"/>
</dbReference>
<feature type="DNA-binding region" description="OmpR/PhoB-type" evidence="2">
    <location>
        <begin position="194"/>
        <end position="291"/>
    </location>
</feature>
<evidence type="ECO:0000259" key="4">
    <source>
        <dbReference type="PROSITE" id="PS51755"/>
    </source>
</evidence>
<evidence type="ECO:0000256" key="2">
    <source>
        <dbReference type="PROSITE-ProRule" id="PRU01091"/>
    </source>
</evidence>
<dbReference type="EMBL" id="FTOR01000007">
    <property type="protein sequence ID" value="SIT27731.1"/>
    <property type="molecule type" value="Genomic_DNA"/>
</dbReference>
<organism evidence="5 6">
    <name type="scientific">Filimonas lacunae</name>
    <dbReference type="NCBI Taxonomy" id="477680"/>
    <lineage>
        <taxon>Bacteria</taxon>
        <taxon>Pseudomonadati</taxon>
        <taxon>Bacteroidota</taxon>
        <taxon>Chitinophagia</taxon>
        <taxon>Chitinophagales</taxon>
        <taxon>Chitinophagaceae</taxon>
        <taxon>Filimonas</taxon>
    </lineage>
</organism>
<accession>A0A1N7QXY8</accession>
<proteinExistence type="predicted"/>
<evidence type="ECO:0000313" key="6">
    <source>
        <dbReference type="Proteomes" id="UP000186917"/>
    </source>
</evidence>